<keyword evidence="1" id="KW-0862">Zinc</keyword>
<dbReference type="GO" id="GO:0008270">
    <property type="term" value="F:zinc ion binding"/>
    <property type="evidence" value="ECO:0007669"/>
    <property type="project" value="UniProtKB-KW"/>
</dbReference>
<dbReference type="EMBL" id="QZWG01000019">
    <property type="protein sequence ID" value="RZB47437.1"/>
    <property type="molecule type" value="Genomic_DNA"/>
</dbReference>
<reference evidence="3 4" key="1">
    <citation type="submission" date="2018-09" db="EMBL/GenBank/DDBJ databases">
        <title>A high-quality reference genome of wild soybean provides a powerful tool to mine soybean genomes.</title>
        <authorList>
            <person name="Xie M."/>
            <person name="Chung C.Y.L."/>
            <person name="Li M.-W."/>
            <person name="Wong F.-L."/>
            <person name="Chan T.-F."/>
            <person name="Lam H.-M."/>
        </authorList>
    </citation>
    <scope>NUCLEOTIDE SEQUENCE [LARGE SCALE GENOMIC DNA]</scope>
    <source>
        <strain evidence="4">cv. W05</strain>
        <tissue evidence="3">Hypocotyl of etiolated seedlings</tissue>
    </source>
</reference>
<dbReference type="PROSITE" id="PS50158">
    <property type="entry name" value="ZF_CCHC"/>
    <property type="match status" value="1"/>
</dbReference>
<comment type="caution">
    <text evidence="3">The sequence shown here is derived from an EMBL/GenBank/DDBJ whole genome shotgun (WGS) entry which is preliminary data.</text>
</comment>
<dbReference type="Proteomes" id="UP000289340">
    <property type="component" value="Chromosome 19"/>
</dbReference>
<keyword evidence="1" id="KW-0863">Zinc-finger</keyword>
<dbReference type="PANTHER" id="PTHR31286:SF171">
    <property type="entry name" value="CCHC-TYPE DOMAIN-CONTAINING PROTEIN"/>
    <property type="match status" value="1"/>
</dbReference>
<evidence type="ECO:0000313" key="4">
    <source>
        <dbReference type="Proteomes" id="UP000289340"/>
    </source>
</evidence>
<accession>A0A445FF57</accession>
<protein>
    <recommendedName>
        <fullName evidence="2">CCHC-type domain-containing protein</fullName>
    </recommendedName>
</protein>
<feature type="domain" description="CCHC-type" evidence="2">
    <location>
        <begin position="75"/>
        <end position="90"/>
    </location>
</feature>
<keyword evidence="1" id="KW-0479">Metal-binding</keyword>
<dbReference type="AlphaFoldDB" id="A0A445FF57"/>
<dbReference type="PANTHER" id="PTHR31286">
    <property type="entry name" value="GLYCINE-RICH CELL WALL STRUCTURAL PROTEIN 1.8-LIKE"/>
    <property type="match status" value="1"/>
</dbReference>
<organism evidence="3 4">
    <name type="scientific">Glycine soja</name>
    <name type="common">Wild soybean</name>
    <dbReference type="NCBI Taxonomy" id="3848"/>
    <lineage>
        <taxon>Eukaryota</taxon>
        <taxon>Viridiplantae</taxon>
        <taxon>Streptophyta</taxon>
        <taxon>Embryophyta</taxon>
        <taxon>Tracheophyta</taxon>
        <taxon>Spermatophyta</taxon>
        <taxon>Magnoliopsida</taxon>
        <taxon>eudicotyledons</taxon>
        <taxon>Gunneridae</taxon>
        <taxon>Pentapetalae</taxon>
        <taxon>rosids</taxon>
        <taxon>fabids</taxon>
        <taxon>Fabales</taxon>
        <taxon>Fabaceae</taxon>
        <taxon>Papilionoideae</taxon>
        <taxon>50 kb inversion clade</taxon>
        <taxon>NPAAA clade</taxon>
        <taxon>indigoferoid/millettioid clade</taxon>
        <taxon>Phaseoleae</taxon>
        <taxon>Glycine</taxon>
        <taxon>Glycine subgen. Soja</taxon>
    </lineage>
</organism>
<dbReference type="GO" id="GO:0003676">
    <property type="term" value="F:nucleic acid binding"/>
    <property type="evidence" value="ECO:0007669"/>
    <property type="project" value="InterPro"/>
</dbReference>
<dbReference type="InterPro" id="IPR040256">
    <property type="entry name" value="At4g02000-like"/>
</dbReference>
<gene>
    <name evidence="3" type="ORF">D0Y65_051175</name>
</gene>
<evidence type="ECO:0000313" key="3">
    <source>
        <dbReference type="EMBL" id="RZB47437.1"/>
    </source>
</evidence>
<dbReference type="InterPro" id="IPR001878">
    <property type="entry name" value="Znf_CCHC"/>
</dbReference>
<evidence type="ECO:0000256" key="1">
    <source>
        <dbReference type="PROSITE-ProRule" id="PRU00047"/>
    </source>
</evidence>
<keyword evidence="4" id="KW-1185">Reference proteome</keyword>
<name>A0A445FF57_GLYSO</name>
<evidence type="ECO:0000259" key="2">
    <source>
        <dbReference type="PROSITE" id="PS50158"/>
    </source>
</evidence>
<sequence>MIFDHYLKVQLWSPKFVSPTTRIEKTLVWIQFPWLNLVYYDESILLALARAVGKPVKVNINTKDASGEASLHRICGSCGCYGHLTRDCKKELVIAQPSPSAEKFSFTEQPQQPAIDTIVRGFIWGSNASHWVDWVTITKPKSKGGLGIRKARQKNISLLRKHARAFMNDPGKLWVCILSDKYLCNSSIFQATQHPRSSILQAFDMLKNGFSFRIGHGDFSLWFKYWFEGKKLCDMVLYVHTMDNQLRLCDVFHNGSWNWKRKTLAIDIPNEVRQKTQHIFVFMKISRRPTFGVPFGCDGVEETWTHTLRDFPKAKVIWCQLHFDDNNEFFSILNGCAPALPAIEVKFSSSLNVLLKLKTCVQFQKKWNAPCDPFFKLNTNGSSMRNPGRSRFGGIIRNSLRHWISGYCGNVVTLQTSTQNF</sequence>
<proteinExistence type="predicted"/>